<evidence type="ECO:0000313" key="4">
    <source>
        <dbReference type="EMBL" id="OXM59908.1"/>
    </source>
</evidence>
<evidence type="ECO:0000313" key="5">
    <source>
        <dbReference type="Proteomes" id="UP000215199"/>
    </source>
</evidence>
<comment type="similarity">
    <text evidence="1">Belongs to the Rv1128c/1148c/1588c/1702c/1945/3466 family.</text>
</comment>
<keyword evidence="5" id="KW-1185">Reference proteome</keyword>
<dbReference type="InterPro" id="IPR002711">
    <property type="entry name" value="HNH"/>
</dbReference>
<keyword evidence="4" id="KW-0540">Nuclease</keyword>
<dbReference type="RefSeq" id="WP_093953733.1">
    <property type="nucleotide sequence ID" value="NZ_NMUL01000068.1"/>
</dbReference>
<dbReference type="GO" id="GO:0008270">
    <property type="term" value="F:zinc ion binding"/>
    <property type="evidence" value="ECO:0007669"/>
    <property type="project" value="InterPro"/>
</dbReference>
<comment type="caution">
    <text evidence="4">The sequence shown here is derived from an EMBL/GenBank/DDBJ whole genome shotgun (WGS) entry which is preliminary data.</text>
</comment>
<dbReference type="Proteomes" id="UP000215199">
    <property type="component" value="Unassembled WGS sequence"/>
</dbReference>
<evidence type="ECO:0000256" key="2">
    <source>
        <dbReference type="SAM" id="MobiDB-lite"/>
    </source>
</evidence>
<dbReference type="CDD" id="cd00085">
    <property type="entry name" value="HNHc"/>
    <property type="match status" value="1"/>
</dbReference>
<dbReference type="GO" id="GO:0004519">
    <property type="term" value="F:endonuclease activity"/>
    <property type="evidence" value="ECO:0007669"/>
    <property type="project" value="UniProtKB-KW"/>
</dbReference>
<dbReference type="SMART" id="SM00507">
    <property type="entry name" value="HNHc"/>
    <property type="match status" value="1"/>
</dbReference>
<proteinExistence type="inferred from homology"/>
<name>A0A229SM15_9PSEU</name>
<dbReference type="Pfam" id="PF02720">
    <property type="entry name" value="DUF222"/>
    <property type="match status" value="1"/>
</dbReference>
<sequence length="409" mass="44379">MTEHALWQSDAVALADRIGALFACIRSAEAELGALLVEIEQRGVLELFGYRSVPRLLEHLADVPKSSAERMVKRARAVNPGLSLDGTPIPAVAAATGVVARSGQLSNPMIDVIAGVLQDIPPEHREGAERHLLTFAAEAGHRQVAALGARILAHLDPDGAEPDDTEPATPTRELSLRRKRTGIWEINGKLDDETGARASALLDSLAQRRPAGEGPDLRSPQERYGDAFSDAIDLALNTPDLPMQAGDRAHVMVAVSLTDLKTGIGTALLGDTGTISAAEARLHACDCMIIPAVLGTRSEPLDVGRLRRLVPRAIRHALYLRDRGCAFPGCHRPPRHCHGHHIRHWADGGPTELGNLVLMCAHHHRLLHRSGWEVRIAADGLPEFLPPVFLDKRRKPRRNNLHQPLPFAA</sequence>
<evidence type="ECO:0000256" key="1">
    <source>
        <dbReference type="ARBA" id="ARBA00023450"/>
    </source>
</evidence>
<dbReference type="InterPro" id="IPR003615">
    <property type="entry name" value="HNH_nuc"/>
</dbReference>
<dbReference type="Pfam" id="PF01844">
    <property type="entry name" value="HNH"/>
    <property type="match status" value="1"/>
</dbReference>
<reference evidence="5" key="1">
    <citation type="submission" date="2017-07" db="EMBL/GenBank/DDBJ databases">
        <title>Comparative genome mining reveals phylogenetic distribution patterns of secondary metabolites in Amycolatopsis.</title>
        <authorList>
            <person name="Adamek M."/>
            <person name="Alanjary M."/>
            <person name="Sales-Ortells H."/>
            <person name="Goodfellow M."/>
            <person name="Bull A.T."/>
            <person name="Kalinowski J."/>
            <person name="Ziemert N."/>
        </authorList>
    </citation>
    <scope>NUCLEOTIDE SEQUENCE [LARGE SCALE GENOMIC DNA]</scope>
    <source>
        <strain evidence="5">H5</strain>
    </source>
</reference>
<feature type="domain" description="HNH nuclease" evidence="3">
    <location>
        <begin position="313"/>
        <end position="365"/>
    </location>
</feature>
<protein>
    <submittedName>
        <fullName evidence="4">HNH endonuclease</fullName>
    </submittedName>
</protein>
<organism evidence="4 5">
    <name type="scientific">Amycolatopsis vastitatis</name>
    <dbReference type="NCBI Taxonomy" id="1905142"/>
    <lineage>
        <taxon>Bacteria</taxon>
        <taxon>Bacillati</taxon>
        <taxon>Actinomycetota</taxon>
        <taxon>Actinomycetes</taxon>
        <taxon>Pseudonocardiales</taxon>
        <taxon>Pseudonocardiaceae</taxon>
        <taxon>Amycolatopsis</taxon>
    </lineage>
</organism>
<dbReference type="EMBL" id="NMUL01000068">
    <property type="protein sequence ID" value="OXM59908.1"/>
    <property type="molecule type" value="Genomic_DNA"/>
</dbReference>
<gene>
    <name evidence="4" type="ORF">CF165_45025</name>
</gene>
<keyword evidence="4" id="KW-0255">Endonuclease</keyword>
<feature type="region of interest" description="Disordered" evidence="2">
    <location>
        <begin position="155"/>
        <end position="175"/>
    </location>
</feature>
<dbReference type="OrthoDB" id="3656171at2"/>
<evidence type="ECO:0000259" key="3">
    <source>
        <dbReference type="SMART" id="SM00507"/>
    </source>
</evidence>
<dbReference type="InterPro" id="IPR003870">
    <property type="entry name" value="DUF222"/>
</dbReference>
<dbReference type="Gene3D" id="1.10.30.50">
    <property type="match status" value="1"/>
</dbReference>
<keyword evidence="4" id="KW-0378">Hydrolase</keyword>
<accession>A0A229SM15</accession>
<dbReference type="AlphaFoldDB" id="A0A229SM15"/>
<dbReference type="GO" id="GO:0003676">
    <property type="term" value="F:nucleic acid binding"/>
    <property type="evidence" value="ECO:0007669"/>
    <property type="project" value="InterPro"/>
</dbReference>